<dbReference type="Gene3D" id="3.10.350.10">
    <property type="entry name" value="LysM domain"/>
    <property type="match status" value="2"/>
</dbReference>
<proteinExistence type="inferred from homology"/>
<feature type="chain" id="PRO_5040411492" description="LysM domain-containing protein" evidence="4">
    <location>
        <begin position="21"/>
        <end position="178"/>
    </location>
</feature>
<keyword evidence="4" id="KW-0732">Signal</keyword>
<dbReference type="Proteomes" id="UP000824596">
    <property type="component" value="Unassembled WGS sequence"/>
</dbReference>
<feature type="domain" description="LysM" evidence="5">
    <location>
        <begin position="49"/>
        <end position="95"/>
    </location>
</feature>
<dbReference type="PANTHER" id="PTHR34997">
    <property type="entry name" value="AM15"/>
    <property type="match status" value="1"/>
</dbReference>
<comment type="similarity">
    <text evidence="3">Belongs to the secreted LysM effector family.</text>
</comment>
<dbReference type="AlphaFoldDB" id="A0A9P8MQ60"/>
<accession>A0A9P8MQ60</accession>
<evidence type="ECO:0000256" key="4">
    <source>
        <dbReference type="SAM" id="SignalP"/>
    </source>
</evidence>
<dbReference type="SMART" id="SM00257">
    <property type="entry name" value="LysM"/>
    <property type="match status" value="2"/>
</dbReference>
<feature type="signal peptide" evidence="4">
    <location>
        <begin position="1"/>
        <end position="20"/>
    </location>
</feature>
<dbReference type="RefSeq" id="XP_044716718.1">
    <property type="nucleotide sequence ID" value="XM_044868137.1"/>
</dbReference>
<dbReference type="PANTHER" id="PTHR34997:SF1">
    <property type="entry name" value="PEPTIDOGLYCAN-BINDING LYSIN DOMAIN"/>
    <property type="match status" value="1"/>
</dbReference>
<keyword evidence="2" id="KW-0843">Virulence</keyword>
<keyword evidence="7" id="KW-1185">Reference proteome</keyword>
<gene>
    <name evidence="6" type="ORF">HRG_09666</name>
</gene>
<evidence type="ECO:0000313" key="6">
    <source>
        <dbReference type="EMBL" id="KAH0959205.1"/>
    </source>
</evidence>
<sequence length="178" mass="18798">MLSTLGSVLLLLGSTGLTNAAVVSTGTVEARAASPPSPLQPGIAANCNKWYMVKPHDYCAAIAAEHGISTEKFIQWNSGAGPECKSLLSGYYACVAVDSEPKPTPVKPENGIKTPSPFQAGMVKNCNKFHFVQPKQTCLDVERATGAKVADLIKWNPAIGHDCTTMWAKTHLCVGVVG</sequence>
<dbReference type="OrthoDB" id="2281372at2759"/>
<dbReference type="PROSITE" id="PS51782">
    <property type="entry name" value="LYSM"/>
    <property type="match status" value="2"/>
</dbReference>
<name>A0A9P8MQ60_9HYPO</name>
<reference evidence="6" key="1">
    <citation type="submission" date="2021-09" db="EMBL/GenBank/DDBJ databases">
        <title>A high-quality genome of the endoparasitic fungus Hirsutella rhossiliensis with a comparison of Hirsutella genomes reveals transposable elements contributing to genome size variation.</title>
        <authorList>
            <person name="Lin R."/>
            <person name="Jiao Y."/>
            <person name="Sun X."/>
            <person name="Ling J."/>
            <person name="Xie B."/>
            <person name="Cheng X."/>
        </authorList>
    </citation>
    <scope>NUCLEOTIDE SEQUENCE</scope>
    <source>
        <strain evidence="6">HR02</strain>
    </source>
</reference>
<dbReference type="InterPro" id="IPR052210">
    <property type="entry name" value="LysM1-like"/>
</dbReference>
<comment type="caution">
    <text evidence="6">The sequence shown here is derived from an EMBL/GenBank/DDBJ whole genome shotgun (WGS) entry which is preliminary data.</text>
</comment>
<evidence type="ECO:0000256" key="3">
    <source>
        <dbReference type="ARBA" id="ARBA00044955"/>
    </source>
</evidence>
<evidence type="ECO:0000256" key="2">
    <source>
        <dbReference type="ARBA" id="ARBA00023026"/>
    </source>
</evidence>
<evidence type="ECO:0000259" key="5">
    <source>
        <dbReference type="PROSITE" id="PS51782"/>
    </source>
</evidence>
<feature type="domain" description="LysM" evidence="5">
    <location>
        <begin position="128"/>
        <end position="174"/>
    </location>
</feature>
<dbReference type="Pfam" id="PF01476">
    <property type="entry name" value="LysM"/>
    <property type="match status" value="1"/>
</dbReference>
<dbReference type="CDD" id="cd00118">
    <property type="entry name" value="LysM"/>
    <property type="match status" value="2"/>
</dbReference>
<organism evidence="6 7">
    <name type="scientific">Hirsutella rhossiliensis</name>
    <dbReference type="NCBI Taxonomy" id="111463"/>
    <lineage>
        <taxon>Eukaryota</taxon>
        <taxon>Fungi</taxon>
        <taxon>Dikarya</taxon>
        <taxon>Ascomycota</taxon>
        <taxon>Pezizomycotina</taxon>
        <taxon>Sordariomycetes</taxon>
        <taxon>Hypocreomycetidae</taxon>
        <taxon>Hypocreales</taxon>
        <taxon>Ophiocordycipitaceae</taxon>
        <taxon>Hirsutella</taxon>
    </lineage>
</organism>
<keyword evidence="1" id="KW-0147">Chitin-binding</keyword>
<protein>
    <recommendedName>
        <fullName evidence="5">LysM domain-containing protein</fullName>
    </recommendedName>
</protein>
<evidence type="ECO:0000256" key="1">
    <source>
        <dbReference type="ARBA" id="ARBA00022669"/>
    </source>
</evidence>
<dbReference type="InterPro" id="IPR036779">
    <property type="entry name" value="LysM_dom_sf"/>
</dbReference>
<dbReference type="GO" id="GO:0008061">
    <property type="term" value="F:chitin binding"/>
    <property type="evidence" value="ECO:0007669"/>
    <property type="project" value="UniProtKB-KW"/>
</dbReference>
<dbReference type="EMBL" id="JAIZPD010000013">
    <property type="protein sequence ID" value="KAH0959205.1"/>
    <property type="molecule type" value="Genomic_DNA"/>
</dbReference>
<evidence type="ECO:0000313" key="7">
    <source>
        <dbReference type="Proteomes" id="UP000824596"/>
    </source>
</evidence>
<dbReference type="GeneID" id="68358795"/>
<dbReference type="SUPFAM" id="SSF54106">
    <property type="entry name" value="LysM domain"/>
    <property type="match status" value="2"/>
</dbReference>
<dbReference type="InterPro" id="IPR018392">
    <property type="entry name" value="LysM"/>
</dbReference>